<reference evidence="3 4" key="1">
    <citation type="submission" date="2019-08" db="EMBL/GenBank/DDBJ databases">
        <title>Deep-cultivation of Planctomycetes and their phenomic and genomic characterization uncovers novel biology.</title>
        <authorList>
            <person name="Wiegand S."/>
            <person name="Jogler M."/>
            <person name="Boedeker C."/>
            <person name="Pinto D."/>
            <person name="Vollmers J."/>
            <person name="Rivas-Marin E."/>
            <person name="Kohn T."/>
            <person name="Peeters S.H."/>
            <person name="Heuer A."/>
            <person name="Rast P."/>
            <person name="Oberbeckmann S."/>
            <person name="Bunk B."/>
            <person name="Jeske O."/>
            <person name="Meyerdierks A."/>
            <person name="Storesund J.E."/>
            <person name="Kallscheuer N."/>
            <person name="Luecker S."/>
            <person name="Lage O.M."/>
            <person name="Pohl T."/>
            <person name="Merkel B.J."/>
            <person name="Hornburger P."/>
            <person name="Mueller R.-W."/>
            <person name="Bruemmer F."/>
            <person name="Labrenz M."/>
            <person name="Spormann A.M."/>
            <person name="Op den Camp H."/>
            <person name="Overmann J."/>
            <person name="Amann R."/>
            <person name="Jetten M.S.M."/>
            <person name="Mascher T."/>
            <person name="Medema M.H."/>
            <person name="Devos D.P."/>
            <person name="Kaster A.-K."/>
            <person name="Ovreas L."/>
            <person name="Rohde M."/>
            <person name="Galperin M.Y."/>
            <person name="Jogler C."/>
        </authorList>
    </citation>
    <scope>NUCLEOTIDE SEQUENCE [LARGE SCALE GENOMIC DNA]</scope>
    <source>
        <strain evidence="3 4">Pr1d</strain>
    </source>
</reference>
<evidence type="ECO:0000256" key="1">
    <source>
        <dbReference type="ARBA" id="ARBA00008791"/>
    </source>
</evidence>
<dbReference type="CDD" id="cd00293">
    <property type="entry name" value="USP-like"/>
    <property type="match status" value="1"/>
</dbReference>
<dbReference type="KEGG" id="bgok:Pr1d_29170"/>
<dbReference type="RefSeq" id="WP_148074113.1">
    <property type="nucleotide sequence ID" value="NZ_CP042913.1"/>
</dbReference>
<dbReference type="Gene3D" id="3.40.50.620">
    <property type="entry name" value="HUPs"/>
    <property type="match status" value="1"/>
</dbReference>
<keyword evidence="4" id="KW-1185">Reference proteome</keyword>
<dbReference type="InterPro" id="IPR006016">
    <property type="entry name" value="UspA"/>
</dbReference>
<dbReference type="Proteomes" id="UP000323917">
    <property type="component" value="Chromosome"/>
</dbReference>
<dbReference type="Pfam" id="PF00582">
    <property type="entry name" value="Usp"/>
    <property type="match status" value="1"/>
</dbReference>
<dbReference type="AlphaFoldDB" id="A0A5B9QDC4"/>
<sequence length="142" mass="15796">MASLFNHLLVPLDFTPKNAAALRVALDMAKQNNARVTLMHVVETIDYADDEEIAAFYETLKKRARAKLESYAESFHDAKLSVAVKIVMGKTSRGIVSYAMQKDIDLVILSSHKVKLDEAPKGWATLSYQVSILCQCPVLLVK</sequence>
<dbReference type="OrthoDB" id="9777884at2"/>
<gene>
    <name evidence="3" type="ORF">Pr1d_29170</name>
</gene>
<dbReference type="PANTHER" id="PTHR46268">
    <property type="entry name" value="STRESS RESPONSE PROTEIN NHAX"/>
    <property type="match status" value="1"/>
</dbReference>
<dbReference type="EMBL" id="CP042913">
    <property type="protein sequence ID" value="QEG35615.1"/>
    <property type="molecule type" value="Genomic_DNA"/>
</dbReference>
<proteinExistence type="inferred from homology"/>
<organism evidence="3 4">
    <name type="scientific">Bythopirellula goksoeyrii</name>
    <dbReference type="NCBI Taxonomy" id="1400387"/>
    <lineage>
        <taxon>Bacteria</taxon>
        <taxon>Pseudomonadati</taxon>
        <taxon>Planctomycetota</taxon>
        <taxon>Planctomycetia</taxon>
        <taxon>Pirellulales</taxon>
        <taxon>Lacipirellulaceae</taxon>
        <taxon>Bythopirellula</taxon>
    </lineage>
</organism>
<evidence type="ECO:0000313" key="3">
    <source>
        <dbReference type="EMBL" id="QEG35615.1"/>
    </source>
</evidence>
<name>A0A5B9QDC4_9BACT</name>
<dbReference type="InterPro" id="IPR014729">
    <property type="entry name" value="Rossmann-like_a/b/a_fold"/>
</dbReference>
<dbReference type="PANTHER" id="PTHR46268:SF6">
    <property type="entry name" value="UNIVERSAL STRESS PROTEIN UP12"/>
    <property type="match status" value="1"/>
</dbReference>
<evidence type="ECO:0000313" key="4">
    <source>
        <dbReference type="Proteomes" id="UP000323917"/>
    </source>
</evidence>
<dbReference type="SUPFAM" id="SSF52402">
    <property type="entry name" value="Adenine nucleotide alpha hydrolases-like"/>
    <property type="match status" value="1"/>
</dbReference>
<feature type="domain" description="UspA" evidence="2">
    <location>
        <begin position="5"/>
        <end position="142"/>
    </location>
</feature>
<accession>A0A5B9QDC4</accession>
<protein>
    <submittedName>
        <fullName evidence="3">Universal stress protein UspE</fullName>
    </submittedName>
</protein>
<comment type="similarity">
    <text evidence="1">Belongs to the universal stress protein A family.</text>
</comment>
<evidence type="ECO:0000259" key="2">
    <source>
        <dbReference type="Pfam" id="PF00582"/>
    </source>
</evidence>